<dbReference type="PANTHER" id="PTHR43798">
    <property type="entry name" value="MONOACYLGLYCEROL LIPASE"/>
    <property type="match status" value="1"/>
</dbReference>
<dbReference type="SUPFAM" id="SSF53474">
    <property type="entry name" value="alpha/beta-Hydrolases"/>
    <property type="match status" value="1"/>
</dbReference>
<reference evidence="3" key="1">
    <citation type="submission" date="2020-09" db="EMBL/GenBank/DDBJ databases">
        <title>Iningainema tapete sp. nov. (Scytonemataceae, Cyanobacteria) from greenhouses in central Florida (USA) produces two types of nodularin with biosynthetic potential for microcystin-LR and anabaenopeptins.</title>
        <authorList>
            <person name="Berthold D.E."/>
            <person name="Lefler F.W."/>
            <person name="Huang I.-S."/>
            <person name="Abdulla H."/>
            <person name="Zimba P.V."/>
            <person name="Laughinghouse H.D. IV."/>
        </authorList>
    </citation>
    <scope>NUCLEOTIDE SEQUENCE</scope>
    <source>
        <strain evidence="3">BLCCT55</strain>
    </source>
</reference>
<dbReference type="PANTHER" id="PTHR43798:SF33">
    <property type="entry name" value="HYDROLASE, PUTATIVE (AFU_ORTHOLOGUE AFUA_2G14860)-RELATED"/>
    <property type="match status" value="1"/>
</dbReference>
<feature type="transmembrane region" description="Helical" evidence="1">
    <location>
        <begin position="39"/>
        <end position="61"/>
    </location>
</feature>
<dbReference type="InterPro" id="IPR029058">
    <property type="entry name" value="AB_hydrolase_fold"/>
</dbReference>
<feature type="domain" description="AB hydrolase-1" evidence="2">
    <location>
        <begin position="100"/>
        <end position="349"/>
    </location>
</feature>
<sequence>MPFNFLLLWLVKLLSIGILGTGIYILYKWYEGELVGMSYFVIGAAMVVWSFGGRFISLPLLRRPGIDEPKFTRTGTMQRLPRPDGSVLQVEFYGPEDGQPIIMSHGWGPNSTVWYYAKKQLSDRFRIIVWDLPGLGKSSRPKNNDYSLEKYARDLESVIAIAGDKPVILLGHSIGGMISLTFCRLFPQHLGSRVASLILVDTTYTNPVNTCIFSNLVRALQKPLLQPLLYLTILLSPILWLATWLSYFNGLLYINVELSGFTGNETRGQLDFAALLSAFGSPGVLARGALAMFKYEETKTLAKINVPVLVVCGNSDIATIPPASDRMKAELPESQLVTIKPGGHMALMEQNQQFAQAVSTFCLLARSGGSKS</sequence>
<dbReference type="PRINTS" id="PR00111">
    <property type="entry name" value="ABHYDROLASE"/>
</dbReference>
<keyword evidence="1" id="KW-0472">Membrane</keyword>
<organism evidence="3 4">
    <name type="scientific">Iningainema tapete BLCC-T55</name>
    <dbReference type="NCBI Taxonomy" id="2748662"/>
    <lineage>
        <taxon>Bacteria</taxon>
        <taxon>Bacillati</taxon>
        <taxon>Cyanobacteriota</taxon>
        <taxon>Cyanophyceae</taxon>
        <taxon>Nostocales</taxon>
        <taxon>Scytonemataceae</taxon>
        <taxon>Iningainema tapete</taxon>
    </lineage>
</organism>
<evidence type="ECO:0000259" key="2">
    <source>
        <dbReference type="Pfam" id="PF00561"/>
    </source>
</evidence>
<evidence type="ECO:0000256" key="1">
    <source>
        <dbReference type="SAM" id="Phobius"/>
    </source>
</evidence>
<accession>A0A8J7BZG8</accession>
<keyword evidence="3" id="KW-0378">Hydrolase</keyword>
<dbReference type="InterPro" id="IPR000073">
    <property type="entry name" value="AB_hydrolase_1"/>
</dbReference>
<evidence type="ECO:0000313" key="3">
    <source>
        <dbReference type="EMBL" id="MBD2775848.1"/>
    </source>
</evidence>
<dbReference type="GO" id="GO:0016020">
    <property type="term" value="C:membrane"/>
    <property type="evidence" value="ECO:0007669"/>
    <property type="project" value="TreeGrafter"/>
</dbReference>
<keyword evidence="4" id="KW-1185">Reference proteome</keyword>
<comment type="caution">
    <text evidence="3">The sequence shown here is derived from an EMBL/GenBank/DDBJ whole genome shotgun (WGS) entry which is preliminary data.</text>
</comment>
<dbReference type="Pfam" id="PF00561">
    <property type="entry name" value="Abhydrolase_1"/>
    <property type="match status" value="1"/>
</dbReference>
<name>A0A8J7BZG8_9CYAN</name>
<dbReference type="Gene3D" id="3.40.50.1820">
    <property type="entry name" value="alpha/beta hydrolase"/>
    <property type="match status" value="1"/>
</dbReference>
<proteinExistence type="predicted"/>
<dbReference type="GO" id="GO:0016787">
    <property type="term" value="F:hydrolase activity"/>
    <property type="evidence" value="ECO:0007669"/>
    <property type="project" value="UniProtKB-KW"/>
</dbReference>
<dbReference type="InterPro" id="IPR050266">
    <property type="entry name" value="AB_hydrolase_sf"/>
</dbReference>
<keyword evidence="1" id="KW-1133">Transmembrane helix</keyword>
<protein>
    <submittedName>
        <fullName evidence="3">Alpha/beta hydrolase</fullName>
    </submittedName>
</protein>
<dbReference type="AlphaFoldDB" id="A0A8J7BZG8"/>
<evidence type="ECO:0000313" key="4">
    <source>
        <dbReference type="Proteomes" id="UP000629098"/>
    </source>
</evidence>
<keyword evidence="1" id="KW-0812">Transmembrane</keyword>
<feature type="transmembrane region" description="Helical" evidence="1">
    <location>
        <begin position="7"/>
        <end position="27"/>
    </location>
</feature>
<dbReference type="Proteomes" id="UP000629098">
    <property type="component" value="Unassembled WGS sequence"/>
</dbReference>
<gene>
    <name evidence="3" type="ORF">ICL16_28260</name>
</gene>
<dbReference type="EMBL" id="JACXAE010000086">
    <property type="protein sequence ID" value="MBD2775848.1"/>
    <property type="molecule type" value="Genomic_DNA"/>
</dbReference>